<evidence type="ECO:0000259" key="3">
    <source>
        <dbReference type="PROSITE" id="PS50026"/>
    </source>
</evidence>
<feature type="domain" description="EGF-like" evidence="3">
    <location>
        <begin position="20"/>
        <end position="60"/>
    </location>
</feature>
<dbReference type="PROSITE" id="PS50026">
    <property type="entry name" value="EGF_3"/>
    <property type="match status" value="1"/>
</dbReference>
<feature type="disulfide bond" evidence="1">
    <location>
        <begin position="50"/>
        <end position="59"/>
    </location>
</feature>
<reference evidence="5" key="1">
    <citation type="submission" date="2012-09" db="EMBL/GenBank/DDBJ databases">
        <authorList>
            <person name="Martin A.A."/>
        </authorList>
    </citation>
    <scope>NUCLEOTIDE SEQUENCE</scope>
</reference>
<dbReference type="AlphaFoldDB" id="A0A0K0D149"/>
<keyword evidence="1" id="KW-1015">Disulfide bond</keyword>
<dbReference type="CDD" id="cd09631">
    <property type="entry name" value="DOMON_DOH"/>
    <property type="match status" value="1"/>
</dbReference>
<protein>
    <submittedName>
        <fullName evidence="6">EGF-like domain-containing protein</fullName>
    </submittedName>
</protein>
<keyword evidence="5" id="KW-1185">Reference proteome</keyword>
<dbReference type="SUPFAM" id="SSF57196">
    <property type="entry name" value="EGF/Laminin"/>
    <property type="match status" value="1"/>
</dbReference>
<dbReference type="Proteomes" id="UP000035642">
    <property type="component" value="Unassembled WGS sequence"/>
</dbReference>
<feature type="compositionally biased region" description="Basic and acidic residues" evidence="2">
    <location>
        <begin position="179"/>
        <end position="191"/>
    </location>
</feature>
<dbReference type="CDD" id="cd00054">
    <property type="entry name" value="EGF_CA"/>
    <property type="match status" value="1"/>
</dbReference>
<evidence type="ECO:0000256" key="2">
    <source>
        <dbReference type="SAM" id="MobiDB-lite"/>
    </source>
</evidence>
<dbReference type="InterPro" id="IPR000742">
    <property type="entry name" value="EGF"/>
</dbReference>
<dbReference type="PROSITE" id="PS50836">
    <property type="entry name" value="DOMON"/>
    <property type="match status" value="1"/>
</dbReference>
<reference evidence="6" key="2">
    <citation type="submission" date="2017-02" db="UniProtKB">
        <authorList>
            <consortium name="WormBaseParasite"/>
        </authorList>
    </citation>
    <scope>IDENTIFICATION</scope>
</reference>
<feature type="domain" description="DOMON" evidence="4">
    <location>
        <begin position="177"/>
        <end position="303"/>
    </location>
</feature>
<dbReference type="PROSITE" id="PS00022">
    <property type="entry name" value="EGF_1"/>
    <property type="match status" value="2"/>
</dbReference>
<dbReference type="WBParaSite" id="ACAC_0000379401-mRNA-1">
    <property type="protein sequence ID" value="ACAC_0000379401-mRNA-1"/>
    <property type="gene ID" value="ACAC_0000379401"/>
</dbReference>
<dbReference type="PANTHER" id="PTHR46901">
    <property type="entry name" value="GH04942P"/>
    <property type="match status" value="1"/>
</dbReference>
<dbReference type="Gene3D" id="2.10.25.10">
    <property type="entry name" value="Laminin"/>
    <property type="match status" value="1"/>
</dbReference>
<evidence type="ECO:0000313" key="6">
    <source>
        <dbReference type="WBParaSite" id="ACAC_0000379401-mRNA-1"/>
    </source>
</evidence>
<evidence type="ECO:0000313" key="5">
    <source>
        <dbReference type="Proteomes" id="UP000035642"/>
    </source>
</evidence>
<accession>A0A0K0D149</accession>
<proteinExistence type="predicted"/>
<dbReference type="PROSITE" id="PS01186">
    <property type="entry name" value="EGF_2"/>
    <property type="match status" value="1"/>
</dbReference>
<comment type="caution">
    <text evidence="1">Lacks conserved residue(s) required for the propagation of feature annotation.</text>
</comment>
<dbReference type="STRING" id="6313.A0A0K0D149"/>
<feature type="compositionally biased region" description="Polar residues" evidence="2">
    <location>
        <begin position="160"/>
        <end position="175"/>
    </location>
</feature>
<organism evidence="5 6">
    <name type="scientific">Angiostrongylus cantonensis</name>
    <name type="common">Rat lungworm</name>
    <dbReference type="NCBI Taxonomy" id="6313"/>
    <lineage>
        <taxon>Eukaryota</taxon>
        <taxon>Metazoa</taxon>
        <taxon>Ecdysozoa</taxon>
        <taxon>Nematoda</taxon>
        <taxon>Chromadorea</taxon>
        <taxon>Rhabditida</taxon>
        <taxon>Rhabditina</taxon>
        <taxon>Rhabditomorpha</taxon>
        <taxon>Strongyloidea</taxon>
        <taxon>Metastrongylidae</taxon>
        <taxon>Angiostrongylus</taxon>
    </lineage>
</organism>
<name>A0A0K0D149_ANGCA</name>
<feature type="region of interest" description="Disordered" evidence="2">
    <location>
        <begin position="151"/>
        <end position="209"/>
    </location>
</feature>
<dbReference type="InterPro" id="IPR045266">
    <property type="entry name" value="DOH_DOMON"/>
</dbReference>
<keyword evidence="1" id="KW-0245">EGF-like domain</keyword>
<dbReference type="InterPro" id="IPR005018">
    <property type="entry name" value="DOMON_domain"/>
</dbReference>
<evidence type="ECO:0000259" key="4">
    <source>
        <dbReference type="PROSITE" id="PS50836"/>
    </source>
</evidence>
<evidence type="ECO:0000256" key="1">
    <source>
        <dbReference type="PROSITE-ProRule" id="PRU00076"/>
    </source>
</evidence>
<sequence>MLTSNGCVCNKGHAGDNCQYMTNCHHDGDCLNGGKCLPEPNSIVVASCYCSYGFFGNSCELFFKREPDNCFAYEMVDEQRFNMYGMFSSSCYNREKLADDDFVYYRKVKSDVEIILDYATTSWISIGWRPEVLDRSCRLFPDLEGVRSKRSTHVEVPSVAQPQSARLRRNQSPTTSRRHSGEIALDRDRPPTRIAQEGPRPTMPHDNGLSESALHAPLHAMDCIDILIGAVRDGRTRVQDSYSRDRSTPLEDFWYEGEMSLVGAYGRELDGRTIVMFRRPMQEIEPTDHPLGPGRLFVVSAKGQQQGAYSHGAPSALEVAHTIELFYMDDILKYHGSMFLCF</sequence>
<dbReference type="PANTHER" id="PTHR46901:SF2">
    <property type="entry name" value="GH04942P"/>
    <property type="match status" value="1"/>
</dbReference>